<dbReference type="InterPro" id="IPR055270">
    <property type="entry name" value="Glyco_tran_10_C"/>
</dbReference>
<dbReference type="EC" id="2.4.1.-" evidence="12"/>
<evidence type="ECO:0000256" key="5">
    <source>
        <dbReference type="ARBA" id="ARBA00022679"/>
    </source>
</evidence>
<dbReference type="OrthoDB" id="427096at2759"/>
<dbReference type="SUPFAM" id="SSF53756">
    <property type="entry name" value="UDP-Glycosyltransferase/glycogen phosphorylase"/>
    <property type="match status" value="1"/>
</dbReference>
<keyword evidence="8 12" id="KW-1133">Transmembrane helix</keyword>
<keyword evidence="5 12" id="KW-0808">Transferase</keyword>
<comment type="subcellular location">
    <subcellularLocation>
        <location evidence="1 12">Golgi apparatus</location>
        <location evidence="1 12">Golgi stack membrane</location>
        <topology evidence="1 12">Single-pass type II membrane protein</topology>
    </subcellularLocation>
</comment>
<dbReference type="GO" id="GO:0032580">
    <property type="term" value="C:Golgi cisterna membrane"/>
    <property type="evidence" value="ECO:0007669"/>
    <property type="project" value="UniProtKB-SubCell"/>
</dbReference>
<evidence type="ECO:0000256" key="9">
    <source>
        <dbReference type="ARBA" id="ARBA00023034"/>
    </source>
</evidence>
<dbReference type="InterPro" id="IPR031481">
    <property type="entry name" value="Glyco_tran_10_N"/>
</dbReference>
<dbReference type="EMBL" id="OB660237">
    <property type="protein sequence ID" value="CAD7223676.1"/>
    <property type="molecule type" value="Genomic_DNA"/>
</dbReference>
<keyword evidence="9 12" id="KW-0333">Golgi apparatus</keyword>
<dbReference type="InterPro" id="IPR038577">
    <property type="entry name" value="GT10-like_C_sf"/>
</dbReference>
<feature type="transmembrane region" description="Helical" evidence="12">
    <location>
        <begin position="22"/>
        <end position="42"/>
    </location>
</feature>
<comment type="similarity">
    <text evidence="3 12">Belongs to the glycosyltransferase 10 family.</text>
</comment>
<feature type="domain" description="Fucosyltransferase C-terminal" evidence="13">
    <location>
        <begin position="276"/>
        <end position="432"/>
    </location>
</feature>
<evidence type="ECO:0000256" key="11">
    <source>
        <dbReference type="ARBA" id="ARBA00023180"/>
    </source>
</evidence>
<feature type="domain" description="Fucosyltransferase N-terminal" evidence="14">
    <location>
        <begin position="137"/>
        <end position="252"/>
    </location>
</feature>
<dbReference type="PANTHER" id="PTHR48438:SF1">
    <property type="entry name" value="ALPHA-(1,3)-FUCOSYLTRANSFERASE C-RELATED"/>
    <property type="match status" value="1"/>
</dbReference>
<evidence type="ECO:0000313" key="15">
    <source>
        <dbReference type="EMBL" id="CAD7223676.1"/>
    </source>
</evidence>
<sequence length="460" mass="52413">MRLEGLHDLLHFPSRVMKTWDILRRISLGLFLFAFIVTLQLLRMPAIPSFHDITQPPMTSLNDITPPPMTSLNDITPAPMTSLNNITLSPMTSLNDITPPPMTSLNDTTPPPMTSLNDITPPSVPTAAPPRNHVPLILMGNTYFGNKDTWANFGAFQKDQSSAENCSYTCEISTDLSRYGEASLVVVSLYNVDTASLRPLLTRAYPKIPGQKWAFFALESPMSDIGPVPRELARRLDWSITYRLNSSFPTFYDAALSRINSSVTDDDIDEAIHLKRYPIAAVISNPTSHRLRFIEHLNNYIPVHVYGQVTGRECPGHWECREKISRSYWFYLAIENAVCEDYVTEKLFEQFPYFIVPISVAGNWSDSLAPRGSFIRYNSTTGVKALAKYLHHLMHNPTEYRQFFQWKKRPDLPPRMSHHTCRICQALHQPKEAPPSMGFSSSMDFLVWYNGYSHCDVHHW</sequence>
<dbReference type="AlphaFoldDB" id="A0A7R8W781"/>
<evidence type="ECO:0000259" key="14">
    <source>
        <dbReference type="Pfam" id="PF17039"/>
    </source>
</evidence>
<accession>A0A7R8W781</accession>
<protein>
    <recommendedName>
        <fullName evidence="12">Fucosyltransferase</fullName>
        <ecNumber evidence="12">2.4.1.-</ecNumber>
    </recommendedName>
</protein>
<keyword evidence="11" id="KW-0325">Glycoprotein</keyword>
<evidence type="ECO:0000256" key="10">
    <source>
        <dbReference type="ARBA" id="ARBA00023136"/>
    </source>
</evidence>
<evidence type="ECO:0000256" key="12">
    <source>
        <dbReference type="RuleBase" id="RU003832"/>
    </source>
</evidence>
<dbReference type="Gene3D" id="3.40.50.11660">
    <property type="entry name" value="Glycosyl transferase family 10, C-terminal domain"/>
    <property type="match status" value="1"/>
</dbReference>
<evidence type="ECO:0000256" key="2">
    <source>
        <dbReference type="ARBA" id="ARBA00004922"/>
    </source>
</evidence>
<dbReference type="InterPro" id="IPR001503">
    <property type="entry name" value="Glyco_trans_10"/>
</dbReference>
<organism evidence="15">
    <name type="scientific">Cyprideis torosa</name>
    <dbReference type="NCBI Taxonomy" id="163714"/>
    <lineage>
        <taxon>Eukaryota</taxon>
        <taxon>Metazoa</taxon>
        <taxon>Ecdysozoa</taxon>
        <taxon>Arthropoda</taxon>
        <taxon>Crustacea</taxon>
        <taxon>Oligostraca</taxon>
        <taxon>Ostracoda</taxon>
        <taxon>Podocopa</taxon>
        <taxon>Podocopida</taxon>
        <taxon>Cytherocopina</taxon>
        <taxon>Cytheroidea</taxon>
        <taxon>Cytherideidae</taxon>
        <taxon>Cyprideis</taxon>
    </lineage>
</organism>
<evidence type="ECO:0000256" key="4">
    <source>
        <dbReference type="ARBA" id="ARBA00022676"/>
    </source>
</evidence>
<gene>
    <name evidence="15" type="ORF">CTOB1V02_LOCUS1656</name>
</gene>
<keyword evidence="4 12" id="KW-0328">Glycosyltransferase</keyword>
<evidence type="ECO:0000256" key="6">
    <source>
        <dbReference type="ARBA" id="ARBA00022692"/>
    </source>
</evidence>
<keyword evidence="10 12" id="KW-0472">Membrane</keyword>
<evidence type="ECO:0000256" key="7">
    <source>
        <dbReference type="ARBA" id="ARBA00022968"/>
    </source>
</evidence>
<evidence type="ECO:0000256" key="8">
    <source>
        <dbReference type="ARBA" id="ARBA00022989"/>
    </source>
</evidence>
<comment type="pathway">
    <text evidence="2">Protein modification; protein glycosylation.</text>
</comment>
<evidence type="ECO:0000259" key="13">
    <source>
        <dbReference type="Pfam" id="PF00852"/>
    </source>
</evidence>
<name>A0A7R8W781_9CRUS</name>
<evidence type="ECO:0000256" key="3">
    <source>
        <dbReference type="ARBA" id="ARBA00008919"/>
    </source>
</evidence>
<keyword evidence="7" id="KW-0735">Signal-anchor</keyword>
<dbReference type="GO" id="GO:0008417">
    <property type="term" value="F:fucosyltransferase activity"/>
    <property type="evidence" value="ECO:0007669"/>
    <property type="project" value="InterPro"/>
</dbReference>
<dbReference type="UniPathway" id="UPA00378"/>
<reference evidence="15" key="1">
    <citation type="submission" date="2020-11" db="EMBL/GenBank/DDBJ databases">
        <authorList>
            <person name="Tran Van P."/>
        </authorList>
    </citation>
    <scope>NUCLEOTIDE SEQUENCE</scope>
</reference>
<dbReference type="Pfam" id="PF17039">
    <property type="entry name" value="Glyco_tran_10_N"/>
    <property type="match status" value="1"/>
</dbReference>
<keyword evidence="6 12" id="KW-0812">Transmembrane</keyword>
<dbReference type="PANTHER" id="PTHR48438">
    <property type="entry name" value="ALPHA-(1,3)-FUCOSYLTRANSFERASE C-RELATED"/>
    <property type="match status" value="1"/>
</dbReference>
<proteinExistence type="inferred from homology"/>
<dbReference type="Pfam" id="PF00852">
    <property type="entry name" value="Glyco_transf_10"/>
    <property type="match status" value="1"/>
</dbReference>
<evidence type="ECO:0000256" key="1">
    <source>
        <dbReference type="ARBA" id="ARBA00004447"/>
    </source>
</evidence>